<dbReference type="EMBL" id="FOIB01000011">
    <property type="protein sequence ID" value="SEU36627.1"/>
    <property type="molecule type" value="Genomic_DNA"/>
</dbReference>
<evidence type="ECO:0000313" key="1">
    <source>
        <dbReference type="EMBL" id="SEU36627.1"/>
    </source>
</evidence>
<proteinExistence type="predicted"/>
<evidence type="ECO:0008006" key="3">
    <source>
        <dbReference type="Google" id="ProtNLM"/>
    </source>
</evidence>
<keyword evidence="2" id="KW-1185">Reference proteome</keyword>
<gene>
    <name evidence="1" type="ORF">SAMN05443572_111247</name>
</gene>
<accession>A0ABY1CSZ0</accession>
<sequence length="34" mass="3655">MQIKTKVRGGPRTCGGGVIIVGPYNPNNPYEQIP</sequence>
<dbReference type="Proteomes" id="UP000183760">
    <property type="component" value="Unassembled WGS sequence"/>
</dbReference>
<name>A0ABY1CSZ0_MYXFU</name>
<protein>
    <recommendedName>
        <fullName evidence="3">Lipoprotein</fullName>
    </recommendedName>
</protein>
<organism evidence="1 2">
    <name type="scientific">Myxococcus fulvus</name>
    <dbReference type="NCBI Taxonomy" id="33"/>
    <lineage>
        <taxon>Bacteria</taxon>
        <taxon>Pseudomonadati</taxon>
        <taxon>Myxococcota</taxon>
        <taxon>Myxococcia</taxon>
        <taxon>Myxococcales</taxon>
        <taxon>Cystobacterineae</taxon>
        <taxon>Myxococcaceae</taxon>
        <taxon>Myxococcus</taxon>
    </lineage>
</organism>
<evidence type="ECO:0000313" key="2">
    <source>
        <dbReference type="Proteomes" id="UP000183760"/>
    </source>
</evidence>
<comment type="caution">
    <text evidence="1">The sequence shown here is derived from an EMBL/GenBank/DDBJ whole genome shotgun (WGS) entry which is preliminary data.</text>
</comment>
<reference evidence="1 2" key="1">
    <citation type="submission" date="2016-10" db="EMBL/GenBank/DDBJ databases">
        <authorList>
            <person name="Varghese N."/>
            <person name="Submissions S."/>
        </authorList>
    </citation>
    <scope>NUCLEOTIDE SEQUENCE [LARGE SCALE GENOMIC DNA]</scope>
    <source>
        <strain evidence="1 2">DSM 16525</strain>
    </source>
</reference>